<accession>A0A5M9JJ20</accession>
<feature type="region of interest" description="Disordered" evidence="1">
    <location>
        <begin position="100"/>
        <end position="146"/>
    </location>
</feature>
<name>A0A5M9JJ20_MONFR</name>
<gene>
    <name evidence="2" type="ORF">EYC84_001087</name>
</gene>
<feature type="compositionally biased region" description="Basic and acidic residues" evidence="1">
    <location>
        <begin position="100"/>
        <end position="112"/>
    </location>
</feature>
<dbReference type="EMBL" id="VICG01000008">
    <property type="protein sequence ID" value="KAA8569454.1"/>
    <property type="molecule type" value="Genomic_DNA"/>
</dbReference>
<protein>
    <submittedName>
        <fullName evidence="2">Uncharacterized protein</fullName>
    </submittedName>
</protein>
<evidence type="ECO:0000256" key="1">
    <source>
        <dbReference type="SAM" id="MobiDB-lite"/>
    </source>
</evidence>
<keyword evidence="3" id="KW-1185">Reference proteome</keyword>
<evidence type="ECO:0000313" key="2">
    <source>
        <dbReference type="EMBL" id="KAA8569454.1"/>
    </source>
</evidence>
<comment type="caution">
    <text evidence="2">The sequence shown here is derived from an EMBL/GenBank/DDBJ whole genome shotgun (WGS) entry which is preliminary data.</text>
</comment>
<proteinExistence type="predicted"/>
<organism evidence="2 3">
    <name type="scientific">Monilinia fructicola</name>
    <name type="common">Brown rot fungus</name>
    <name type="synonym">Ciboria fructicola</name>
    <dbReference type="NCBI Taxonomy" id="38448"/>
    <lineage>
        <taxon>Eukaryota</taxon>
        <taxon>Fungi</taxon>
        <taxon>Dikarya</taxon>
        <taxon>Ascomycota</taxon>
        <taxon>Pezizomycotina</taxon>
        <taxon>Leotiomycetes</taxon>
        <taxon>Helotiales</taxon>
        <taxon>Sclerotiniaceae</taxon>
        <taxon>Monilinia</taxon>
    </lineage>
</organism>
<feature type="compositionally biased region" description="Polar residues" evidence="1">
    <location>
        <begin position="113"/>
        <end position="130"/>
    </location>
</feature>
<sequence>MTHGSPKTPSDSGASVYSPYGHYNNSGATGLPTFPKNLRSRYWFRGLEYLQDGPGNFRIPHVFYAPFDKFKTMNTGPEAKASDARLDEGSYLRLMQRLNLEPKEYQRNDGNDRSSSPPSNDGTTHGNPSSEPRGHRIENRDRIRVQ</sequence>
<feature type="compositionally biased region" description="Basic and acidic residues" evidence="1">
    <location>
        <begin position="132"/>
        <end position="146"/>
    </location>
</feature>
<dbReference type="AlphaFoldDB" id="A0A5M9JJ20"/>
<dbReference type="Proteomes" id="UP000322873">
    <property type="component" value="Unassembled WGS sequence"/>
</dbReference>
<reference evidence="2 3" key="1">
    <citation type="submission" date="2019-06" db="EMBL/GenBank/DDBJ databases">
        <title>Genome Sequence of the Brown Rot Fungal Pathogen Monilinia fructicola.</title>
        <authorList>
            <person name="De Miccolis Angelini R.M."/>
            <person name="Landi L."/>
            <person name="Abate D."/>
            <person name="Pollastro S."/>
            <person name="Romanazzi G."/>
            <person name="Faretra F."/>
        </authorList>
    </citation>
    <scope>NUCLEOTIDE SEQUENCE [LARGE SCALE GENOMIC DNA]</scope>
    <source>
        <strain evidence="2 3">Mfrc123</strain>
    </source>
</reference>
<dbReference type="VEuPathDB" id="FungiDB:MFRU_004g02310"/>
<evidence type="ECO:0000313" key="3">
    <source>
        <dbReference type="Proteomes" id="UP000322873"/>
    </source>
</evidence>